<name>A0ABN6XKH0_9MICO</name>
<keyword evidence="7" id="KW-1185">Reference proteome</keyword>
<evidence type="ECO:0000259" key="5">
    <source>
        <dbReference type="Pfam" id="PF22725"/>
    </source>
</evidence>
<dbReference type="InterPro" id="IPR036291">
    <property type="entry name" value="NAD(P)-bd_dom_sf"/>
</dbReference>
<evidence type="ECO:0000256" key="2">
    <source>
        <dbReference type="ARBA" id="ARBA00023027"/>
    </source>
</evidence>
<organism evidence="6 7">
    <name type="scientific">Naasia aerilata</name>
    <dbReference type="NCBI Taxonomy" id="1162966"/>
    <lineage>
        <taxon>Bacteria</taxon>
        <taxon>Bacillati</taxon>
        <taxon>Actinomycetota</taxon>
        <taxon>Actinomycetes</taxon>
        <taxon>Micrococcales</taxon>
        <taxon>Microbacteriaceae</taxon>
        <taxon>Naasia</taxon>
    </lineage>
</organism>
<sequence>MPQGKPLRVAMIGHAFMGRAHSQAWRNVGAFFDVPAVELGVLVGREAERSAAAADQLGWAESSTDWRSIVAREDIDIVDVCTPGASHAEMAIAALEAGKHVVVEKPLANSVEDAERLTELSASLPEQAAIVNFNYRRVPALALAKRVVDDGRLGAIRQIRGAYLQDWLSDPEAPMTWRLRKEEAGSGVLGDLGSHVTDLIRHLTGESITTVAGGLQTFVPERPSGGGREKVTVDDAAWATLGLSGGGVARFDVSRVALGRRNGLNLEIYGERGALRFDLERLNELEFYDGNDPDDLQGFRSILVTEASQPYAGNWWPSGHILGWEHTFTHQFAEFLTAIREGRQANPSFADGLAVQRVLDAVERSAAEDGRTLPSRPDPAGTFRPGWCAAPYIPGRNVPSFRSYRVPRTSARASTAWSISSRSITRGGAKRSVEPWVSFTRMPRSSSARQTARPVASDGSMSTPAHRPAPRTATTPVPISSRSRPCRCAPSAAARAWNSPVPSIRTTSRPTAAASGFPPKVEPCSPGRRTPRTSPRPTTADTGTIPPPSALPSRYRSGTTPTSSHAKVVPVRPRPDWISSATKSTFRSSQSARTAGR</sequence>
<dbReference type="SUPFAM" id="SSF51735">
    <property type="entry name" value="NAD(P)-binding Rossmann-fold domains"/>
    <property type="match status" value="1"/>
</dbReference>
<dbReference type="Gene3D" id="3.30.360.10">
    <property type="entry name" value="Dihydrodipicolinate Reductase, domain 2"/>
    <property type="match status" value="1"/>
</dbReference>
<protein>
    <recommendedName>
        <fullName evidence="8">Dehydrogenase</fullName>
    </recommendedName>
</protein>
<keyword evidence="2" id="KW-0520">NAD</keyword>
<evidence type="ECO:0000313" key="6">
    <source>
        <dbReference type="EMBL" id="BDZ45445.1"/>
    </source>
</evidence>
<dbReference type="Proteomes" id="UP001321498">
    <property type="component" value="Chromosome"/>
</dbReference>
<feature type="region of interest" description="Disordered" evidence="3">
    <location>
        <begin position="441"/>
        <end position="597"/>
    </location>
</feature>
<accession>A0ABN6XKH0</accession>
<feature type="compositionally biased region" description="Polar residues" evidence="3">
    <location>
        <begin position="579"/>
        <end position="597"/>
    </location>
</feature>
<feature type="compositionally biased region" description="Low complexity" evidence="3">
    <location>
        <begin position="463"/>
        <end position="496"/>
    </location>
</feature>
<feature type="domain" description="Gfo/Idh/MocA-like oxidoreductase N-terminal" evidence="4">
    <location>
        <begin position="7"/>
        <end position="124"/>
    </location>
</feature>
<keyword evidence="1" id="KW-0560">Oxidoreductase</keyword>
<evidence type="ECO:0000259" key="4">
    <source>
        <dbReference type="Pfam" id="PF01408"/>
    </source>
</evidence>
<dbReference type="PANTHER" id="PTHR43818">
    <property type="entry name" value="BCDNA.GH03377"/>
    <property type="match status" value="1"/>
</dbReference>
<feature type="compositionally biased region" description="Low complexity" evidence="3">
    <location>
        <begin position="525"/>
        <end position="539"/>
    </location>
</feature>
<evidence type="ECO:0008006" key="8">
    <source>
        <dbReference type="Google" id="ProtNLM"/>
    </source>
</evidence>
<dbReference type="SUPFAM" id="SSF55347">
    <property type="entry name" value="Glyceraldehyde-3-phosphate dehydrogenase-like, C-terminal domain"/>
    <property type="match status" value="1"/>
</dbReference>
<dbReference type="Pfam" id="PF22725">
    <property type="entry name" value="GFO_IDH_MocA_C3"/>
    <property type="match status" value="1"/>
</dbReference>
<feature type="compositionally biased region" description="Polar residues" evidence="3">
    <location>
        <begin position="556"/>
        <end position="565"/>
    </location>
</feature>
<dbReference type="InterPro" id="IPR050463">
    <property type="entry name" value="Gfo/Idh/MocA_oxidrdct_glycsds"/>
</dbReference>
<dbReference type="EMBL" id="AP027731">
    <property type="protein sequence ID" value="BDZ45445.1"/>
    <property type="molecule type" value="Genomic_DNA"/>
</dbReference>
<reference evidence="7" key="1">
    <citation type="journal article" date="2019" name="Int. J. Syst. Evol. Microbiol.">
        <title>The Global Catalogue of Microorganisms (GCM) 10K type strain sequencing project: providing services to taxonomists for standard genome sequencing and annotation.</title>
        <authorList>
            <consortium name="The Broad Institute Genomics Platform"/>
            <consortium name="The Broad Institute Genome Sequencing Center for Infectious Disease"/>
            <person name="Wu L."/>
            <person name="Ma J."/>
        </authorList>
    </citation>
    <scope>NUCLEOTIDE SEQUENCE [LARGE SCALE GENOMIC DNA]</scope>
    <source>
        <strain evidence="7">NBRC 108725</strain>
    </source>
</reference>
<feature type="domain" description="GFO/IDH/MocA-like oxidoreductase" evidence="5">
    <location>
        <begin position="143"/>
        <end position="276"/>
    </location>
</feature>
<evidence type="ECO:0000256" key="1">
    <source>
        <dbReference type="ARBA" id="ARBA00023002"/>
    </source>
</evidence>
<dbReference type="Pfam" id="PF01408">
    <property type="entry name" value="GFO_IDH_MocA"/>
    <property type="match status" value="1"/>
</dbReference>
<dbReference type="InterPro" id="IPR055170">
    <property type="entry name" value="GFO_IDH_MocA-like_dom"/>
</dbReference>
<dbReference type="InterPro" id="IPR000683">
    <property type="entry name" value="Gfo/Idh/MocA-like_OxRdtase_N"/>
</dbReference>
<dbReference type="Gene3D" id="3.40.50.720">
    <property type="entry name" value="NAD(P)-binding Rossmann-like Domain"/>
    <property type="match status" value="1"/>
</dbReference>
<evidence type="ECO:0000313" key="7">
    <source>
        <dbReference type="Proteomes" id="UP001321498"/>
    </source>
</evidence>
<feature type="compositionally biased region" description="Polar residues" evidence="3">
    <location>
        <begin position="500"/>
        <end position="510"/>
    </location>
</feature>
<gene>
    <name evidence="6" type="ORF">GCM10025866_13540</name>
</gene>
<dbReference type="PANTHER" id="PTHR43818:SF11">
    <property type="entry name" value="BCDNA.GH03377"/>
    <property type="match status" value="1"/>
</dbReference>
<proteinExistence type="predicted"/>
<evidence type="ECO:0000256" key="3">
    <source>
        <dbReference type="SAM" id="MobiDB-lite"/>
    </source>
</evidence>